<dbReference type="AlphaFoldDB" id="A0AAW0ANC5"/>
<organism evidence="1 2">
    <name type="scientific">Favolaschia claudopus</name>
    <dbReference type="NCBI Taxonomy" id="2862362"/>
    <lineage>
        <taxon>Eukaryota</taxon>
        <taxon>Fungi</taxon>
        <taxon>Dikarya</taxon>
        <taxon>Basidiomycota</taxon>
        <taxon>Agaricomycotina</taxon>
        <taxon>Agaricomycetes</taxon>
        <taxon>Agaricomycetidae</taxon>
        <taxon>Agaricales</taxon>
        <taxon>Marasmiineae</taxon>
        <taxon>Mycenaceae</taxon>
        <taxon>Favolaschia</taxon>
    </lineage>
</organism>
<reference evidence="1 2" key="1">
    <citation type="journal article" date="2024" name="J Genomics">
        <title>Draft genome sequencing and assembly of Favolaschia claudopus CIRM-BRFM 2984 isolated from oak limbs.</title>
        <authorList>
            <person name="Navarro D."/>
            <person name="Drula E."/>
            <person name="Chaduli D."/>
            <person name="Cazenave R."/>
            <person name="Ahrendt S."/>
            <person name="Wang J."/>
            <person name="Lipzen A."/>
            <person name="Daum C."/>
            <person name="Barry K."/>
            <person name="Grigoriev I.V."/>
            <person name="Favel A."/>
            <person name="Rosso M.N."/>
            <person name="Martin F."/>
        </authorList>
    </citation>
    <scope>NUCLEOTIDE SEQUENCE [LARGE SCALE GENOMIC DNA]</scope>
    <source>
        <strain evidence="1 2">CIRM-BRFM 2984</strain>
    </source>
</reference>
<dbReference type="Gene3D" id="3.80.10.10">
    <property type="entry name" value="Ribonuclease Inhibitor"/>
    <property type="match status" value="1"/>
</dbReference>
<comment type="caution">
    <text evidence="1">The sequence shown here is derived from an EMBL/GenBank/DDBJ whole genome shotgun (WGS) entry which is preliminary data.</text>
</comment>
<accession>A0AAW0ANC5</accession>
<evidence type="ECO:0000313" key="1">
    <source>
        <dbReference type="EMBL" id="KAK7014018.1"/>
    </source>
</evidence>
<dbReference type="InterPro" id="IPR032675">
    <property type="entry name" value="LRR_dom_sf"/>
</dbReference>
<evidence type="ECO:0000313" key="2">
    <source>
        <dbReference type="Proteomes" id="UP001362999"/>
    </source>
</evidence>
<protein>
    <recommendedName>
        <fullName evidence="3">F-box domain-containing protein</fullName>
    </recommendedName>
</protein>
<dbReference type="SUPFAM" id="SSF52047">
    <property type="entry name" value="RNI-like"/>
    <property type="match status" value="1"/>
</dbReference>
<name>A0AAW0ANC5_9AGAR</name>
<keyword evidence="2" id="KW-1185">Reference proteome</keyword>
<dbReference type="Proteomes" id="UP001362999">
    <property type="component" value="Unassembled WGS sequence"/>
</dbReference>
<sequence>MLSPPSPLDVHELLDHTIGFLTPSAADLISCALVARSWVDPAQSHLFRVPHDRNFGYNIARSIAVSLCQTLSEQPPLARHVREFRLCLPLHVDTALPELLQGIQFTNLRTLDIAYFRMESTPFPEPFARLLTLNSLRQLKMHFSVAPSPSFMQAMQSCSTTIQHLDLVCSQGLGDVSTAEQAIWIQLKSLRLEYRKQYGPHTIDAMKFLSPFGLSELKALAIGGGNFVPWALIETKNIRVLDILHVPSEKMTPIDLSQSSNLSILRIGFLQFVPPTIFQTLATMISSHRIHTIFVYFESDLAWEWWEEDDYSVWEKLDQVLSSVPLDPLPTVEVEFDADEKKVESFFPRLVTKKMLRIIPFAGYNGQLSWWQNAIMRL</sequence>
<dbReference type="EMBL" id="JAWWNJ010000058">
    <property type="protein sequence ID" value="KAK7014018.1"/>
    <property type="molecule type" value="Genomic_DNA"/>
</dbReference>
<evidence type="ECO:0008006" key="3">
    <source>
        <dbReference type="Google" id="ProtNLM"/>
    </source>
</evidence>
<proteinExistence type="predicted"/>
<gene>
    <name evidence="1" type="ORF">R3P38DRAFT_3004481</name>
</gene>